<evidence type="ECO:0000313" key="2">
    <source>
        <dbReference type="EMBL" id="CDW34606.1"/>
    </source>
</evidence>
<name>A0A0K2UA76_LEPSM</name>
<dbReference type="EMBL" id="HACA01017245">
    <property type="protein sequence ID" value="CDW34606.1"/>
    <property type="molecule type" value="Transcribed_RNA"/>
</dbReference>
<feature type="chain" id="PRO_5005488509" evidence="1">
    <location>
        <begin position="18"/>
        <end position="59"/>
    </location>
</feature>
<accession>A0A0K2UA76</accession>
<evidence type="ECO:0000256" key="1">
    <source>
        <dbReference type="SAM" id="SignalP"/>
    </source>
</evidence>
<sequence length="59" mass="6635">RSRRKLLILLFRSLAHLDPNFVTSLNFFADESTFAITVVITNLDFDVSFFSGYVSSSTG</sequence>
<dbReference type="AlphaFoldDB" id="A0A0K2UA76"/>
<organism evidence="2">
    <name type="scientific">Lepeophtheirus salmonis</name>
    <name type="common">Salmon louse</name>
    <name type="synonym">Caligus salmonis</name>
    <dbReference type="NCBI Taxonomy" id="72036"/>
    <lineage>
        <taxon>Eukaryota</taxon>
        <taxon>Metazoa</taxon>
        <taxon>Ecdysozoa</taxon>
        <taxon>Arthropoda</taxon>
        <taxon>Crustacea</taxon>
        <taxon>Multicrustacea</taxon>
        <taxon>Hexanauplia</taxon>
        <taxon>Copepoda</taxon>
        <taxon>Siphonostomatoida</taxon>
        <taxon>Caligidae</taxon>
        <taxon>Lepeophtheirus</taxon>
    </lineage>
</organism>
<keyword evidence="1" id="KW-0732">Signal</keyword>
<proteinExistence type="predicted"/>
<feature type="signal peptide" evidence="1">
    <location>
        <begin position="1"/>
        <end position="17"/>
    </location>
</feature>
<feature type="non-terminal residue" evidence="2">
    <location>
        <position position="1"/>
    </location>
</feature>
<reference evidence="2" key="1">
    <citation type="submission" date="2014-05" db="EMBL/GenBank/DDBJ databases">
        <authorList>
            <person name="Chronopoulou M."/>
        </authorList>
    </citation>
    <scope>NUCLEOTIDE SEQUENCE</scope>
    <source>
        <tissue evidence="2">Whole organism</tissue>
    </source>
</reference>
<protein>
    <submittedName>
        <fullName evidence="2">Uncharacterized protein</fullName>
    </submittedName>
</protein>